<accession>A0ABU9C0Z0</accession>
<dbReference type="PANTHER" id="PTHR11487">
    <property type="entry name" value="THIOESTERASE"/>
    <property type="match status" value="1"/>
</dbReference>
<evidence type="ECO:0000256" key="3">
    <source>
        <dbReference type="SAM" id="Phobius"/>
    </source>
</evidence>
<protein>
    <submittedName>
        <fullName evidence="5">Alpha/beta fold hydrolase</fullName>
    </submittedName>
</protein>
<evidence type="ECO:0000256" key="1">
    <source>
        <dbReference type="ARBA" id="ARBA00007169"/>
    </source>
</evidence>
<keyword evidence="3" id="KW-0472">Membrane</keyword>
<comment type="similarity">
    <text evidence="1">Belongs to the thioesterase family.</text>
</comment>
<keyword evidence="3" id="KW-1133">Transmembrane helix</keyword>
<proteinExistence type="inferred from homology"/>
<dbReference type="EMBL" id="JBBUTG010000034">
    <property type="protein sequence ID" value="MEK8034755.1"/>
    <property type="molecule type" value="Genomic_DNA"/>
</dbReference>
<reference evidence="5 6" key="1">
    <citation type="submission" date="2024-04" db="EMBL/GenBank/DDBJ databases">
        <title>Novel species of the genus Ideonella isolated from streams.</title>
        <authorList>
            <person name="Lu H."/>
        </authorList>
    </citation>
    <scope>NUCLEOTIDE SEQUENCE [LARGE SCALE GENOMIC DNA]</scope>
    <source>
        <strain evidence="5 6">DXS29W</strain>
    </source>
</reference>
<evidence type="ECO:0000313" key="6">
    <source>
        <dbReference type="Proteomes" id="UP001371218"/>
    </source>
</evidence>
<dbReference type="Proteomes" id="UP001371218">
    <property type="component" value="Unassembled WGS sequence"/>
</dbReference>
<keyword evidence="5" id="KW-0378">Hydrolase</keyword>
<name>A0ABU9C0Z0_9BURK</name>
<keyword evidence="6" id="KW-1185">Reference proteome</keyword>
<feature type="region of interest" description="Disordered" evidence="2">
    <location>
        <begin position="1"/>
        <end position="20"/>
    </location>
</feature>
<feature type="transmembrane region" description="Helical" evidence="3">
    <location>
        <begin position="118"/>
        <end position="135"/>
    </location>
</feature>
<evidence type="ECO:0000259" key="4">
    <source>
        <dbReference type="Pfam" id="PF00975"/>
    </source>
</evidence>
<feature type="compositionally biased region" description="Low complexity" evidence="2">
    <location>
        <begin position="1"/>
        <end position="10"/>
    </location>
</feature>
<dbReference type="GO" id="GO:0016787">
    <property type="term" value="F:hydrolase activity"/>
    <property type="evidence" value="ECO:0007669"/>
    <property type="project" value="UniProtKB-KW"/>
</dbReference>
<dbReference type="Pfam" id="PF00975">
    <property type="entry name" value="Thioesterase"/>
    <property type="match status" value="1"/>
</dbReference>
<dbReference type="RefSeq" id="WP_341429186.1">
    <property type="nucleotide sequence ID" value="NZ_JBBUTG010000034.1"/>
</dbReference>
<feature type="compositionally biased region" description="Pro residues" evidence="2">
    <location>
        <begin position="11"/>
        <end position="20"/>
    </location>
</feature>
<dbReference type="InterPro" id="IPR012223">
    <property type="entry name" value="TEII"/>
</dbReference>
<evidence type="ECO:0000256" key="2">
    <source>
        <dbReference type="SAM" id="MobiDB-lite"/>
    </source>
</evidence>
<dbReference type="PANTHER" id="PTHR11487:SF0">
    <property type="entry name" value="S-ACYL FATTY ACID SYNTHASE THIOESTERASE, MEDIUM CHAIN"/>
    <property type="match status" value="1"/>
</dbReference>
<organism evidence="5 6">
    <name type="scientific">Ideonella lacteola</name>
    <dbReference type="NCBI Taxonomy" id="2984193"/>
    <lineage>
        <taxon>Bacteria</taxon>
        <taxon>Pseudomonadati</taxon>
        <taxon>Pseudomonadota</taxon>
        <taxon>Betaproteobacteria</taxon>
        <taxon>Burkholderiales</taxon>
        <taxon>Sphaerotilaceae</taxon>
        <taxon>Ideonella</taxon>
    </lineage>
</organism>
<dbReference type="SUPFAM" id="SSF53474">
    <property type="entry name" value="alpha/beta-Hydrolases"/>
    <property type="match status" value="1"/>
</dbReference>
<feature type="domain" description="Thioesterase" evidence="4">
    <location>
        <begin position="50"/>
        <end position="267"/>
    </location>
</feature>
<sequence length="285" mass="31432">MSYLDALTRPAPTPAAAPALAPAPAPIVSARPVRSPWVGLQTGAPGARLRLIAFHHAGGNASFFQPWLKELQSLDWLEFTAVQLPGRGRRLAEPPFTELPPLLDAMDEGLRELTDRPYVLFGFSMGAILAFELALRRQRQGRRMPLALVLAGRGAPRTVRPTVSRAAFSREKIVRELTRLGGTDPVLLQDGPFLDVFMRTFQADFAIADAHHCATPEPLRCPMHVWGGADDPEVSIERIFRWDDFAGDAFVGHLFPGGHFFVRSAHAPVMENLMRVLDTARRTSC</sequence>
<dbReference type="InterPro" id="IPR001031">
    <property type="entry name" value="Thioesterase"/>
</dbReference>
<gene>
    <name evidence="5" type="ORF">AACH06_28385</name>
</gene>
<keyword evidence="3" id="KW-0812">Transmembrane</keyword>
<comment type="caution">
    <text evidence="5">The sequence shown here is derived from an EMBL/GenBank/DDBJ whole genome shotgun (WGS) entry which is preliminary data.</text>
</comment>
<dbReference type="Gene3D" id="3.40.50.1820">
    <property type="entry name" value="alpha/beta hydrolase"/>
    <property type="match status" value="1"/>
</dbReference>
<dbReference type="InterPro" id="IPR029058">
    <property type="entry name" value="AB_hydrolase_fold"/>
</dbReference>
<evidence type="ECO:0000313" key="5">
    <source>
        <dbReference type="EMBL" id="MEK8034755.1"/>
    </source>
</evidence>